<dbReference type="Proteomes" id="UP000249130">
    <property type="component" value="Unassembled WGS sequence"/>
</dbReference>
<comment type="caution">
    <text evidence="9">The sequence shown here is derived from an EMBL/GenBank/DDBJ whole genome shotgun (WGS) entry which is preliminary data.</text>
</comment>
<protein>
    <recommendedName>
        <fullName evidence="7">Phosphopentomutase</fullName>
        <ecNumber evidence="7">5.4.2.7</ecNumber>
    </recommendedName>
</protein>
<evidence type="ECO:0000256" key="4">
    <source>
        <dbReference type="ARBA" id="ARBA00022723"/>
    </source>
</evidence>
<dbReference type="GO" id="GO:0005829">
    <property type="term" value="C:cytosol"/>
    <property type="evidence" value="ECO:0007669"/>
    <property type="project" value="TreeGrafter"/>
</dbReference>
<dbReference type="PIRSF" id="PIRSF001491">
    <property type="entry name" value="Ppentomutase"/>
    <property type="match status" value="1"/>
</dbReference>
<keyword evidence="4" id="KW-0479">Metal-binding</keyword>
<evidence type="ECO:0000256" key="3">
    <source>
        <dbReference type="ARBA" id="ARBA00022490"/>
    </source>
</evidence>
<name>A0A327KNK9_9BRAD</name>
<feature type="domain" description="Metalloenzyme" evidence="8">
    <location>
        <begin position="1"/>
        <end position="384"/>
    </location>
</feature>
<evidence type="ECO:0000256" key="7">
    <source>
        <dbReference type="NCBIfam" id="TIGR01696"/>
    </source>
</evidence>
<evidence type="ECO:0000259" key="8">
    <source>
        <dbReference type="Pfam" id="PF01676"/>
    </source>
</evidence>
<dbReference type="CDD" id="cd16009">
    <property type="entry name" value="PPM"/>
    <property type="match status" value="1"/>
</dbReference>
<keyword evidence="6" id="KW-0413">Isomerase</keyword>
<dbReference type="EMBL" id="NPEX01000231">
    <property type="protein sequence ID" value="RAI40479.1"/>
    <property type="molecule type" value="Genomic_DNA"/>
</dbReference>
<evidence type="ECO:0000313" key="10">
    <source>
        <dbReference type="Proteomes" id="UP000249130"/>
    </source>
</evidence>
<comment type="similarity">
    <text evidence="2">Belongs to the phosphopentomutase family.</text>
</comment>
<dbReference type="HAMAP" id="MF_00740">
    <property type="entry name" value="Phosphopentomut"/>
    <property type="match status" value="1"/>
</dbReference>
<evidence type="ECO:0000256" key="2">
    <source>
        <dbReference type="ARBA" id="ARBA00010373"/>
    </source>
</evidence>
<dbReference type="InterPro" id="IPR024052">
    <property type="entry name" value="Phosphopentomutase_DeoB_cap_sf"/>
</dbReference>
<dbReference type="PANTHER" id="PTHR21110">
    <property type="entry name" value="PHOSPHOPENTOMUTASE"/>
    <property type="match status" value="1"/>
</dbReference>
<dbReference type="EC" id="5.4.2.7" evidence="7"/>
<evidence type="ECO:0000256" key="6">
    <source>
        <dbReference type="ARBA" id="ARBA00023235"/>
    </source>
</evidence>
<dbReference type="InterPro" id="IPR017850">
    <property type="entry name" value="Alkaline_phosphatase_core_sf"/>
</dbReference>
<proteinExistence type="inferred from homology"/>
<dbReference type="RefSeq" id="WP_111421490.1">
    <property type="nucleotide sequence ID" value="NZ_NPEX01000231.1"/>
</dbReference>
<keyword evidence="10" id="KW-1185">Reference proteome</keyword>
<dbReference type="InterPro" id="IPR010045">
    <property type="entry name" value="DeoB"/>
</dbReference>
<dbReference type="NCBIfam" id="NF003766">
    <property type="entry name" value="PRK05362.1"/>
    <property type="match status" value="1"/>
</dbReference>
<reference evidence="9 10" key="1">
    <citation type="submission" date="2017-07" db="EMBL/GenBank/DDBJ databases">
        <title>Draft Genome Sequences of Select Purple Nonsulfur Bacteria.</title>
        <authorList>
            <person name="Lasarre B."/>
            <person name="Mckinlay J.B."/>
        </authorList>
    </citation>
    <scope>NUCLEOTIDE SEQUENCE [LARGE SCALE GENOMIC DNA]</scope>
    <source>
        <strain evidence="9 10">DSM 5909</strain>
    </source>
</reference>
<dbReference type="NCBIfam" id="TIGR01696">
    <property type="entry name" value="deoB"/>
    <property type="match status" value="1"/>
</dbReference>
<evidence type="ECO:0000256" key="5">
    <source>
        <dbReference type="ARBA" id="ARBA00023211"/>
    </source>
</evidence>
<dbReference type="GO" id="GO:0000287">
    <property type="term" value="F:magnesium ion binding"/>
    <property type="evidence" value="ECO:0007669"/>
    <property type="project" value="UniProtKB-UniRule"/>
</dbReference>
<dbReference type="SUPFAM" id="SSF53649">
    <property type="entry name" value="Alkaline phosphatase-like"/>
    <property type="match status" value="1"/>
</dbReference>
<dbReference type="Gene3D" id="3.30.70.1250">
    <property type="entry name" value="Phosphopentomutase"/>
    <property type="match status" value="1"/>
</dbReference>
<dbReference type="GO" id="GO:0008973">
    <property type="term" value="F:phosphopentomutase activity"/>
    <property type="evidence" value="ECO:0007669"/>
    <property type="project" value="UniProtKB-UniRule"/>
</dbReference>
<dbReference type="Pfam" id="PF01676">
    <property type="entry name" value="Metalloenzyme"/>
    <property type="match status" value="1"/>
</dbReference>
<sequence length="386" mass="40783">DSVGIGGAPDAERYGDAGADTVGHIAAACARGEADRDGLRTGPLALPNLVRLGLGEACRLATGRVPPGLATTGAPAGRFGCAAERSKGKDTPSGHWEIAGCPVTFDWGYFPRTVPSFPPELTAALCREAGLPGILGDCHASGTEIIASLGDEHVSTGRPICYTSADSVFQIAAHEETFGLDRLYDVCRIARRLVDPLRIGRVIARPFIGTSPATFVRTANRKDFAVPPPGATLLDNATAAARDVITVGKIGDIFAHRGTGREWPASGNDALFDRTVEGARFLADGGLLFANFIDFDSLYGHRRDVAGYAAALERLDRRLPELFALLRDGDLVVITADHGCDPTWAGTDHTREQVPVLMHGTGAGEIGHMRSYAEIGATVTTHLDLH</sequence>
<gene>
    <name evidence="9" type="ORF">CH341_23725</name>
</gene>
<dbReference type="FunFam" id="3.30.70.1250:FF:000001">
    <property type="entry name" value="Phosphopentomutase"/>
    <property type="match status" value="1"/>
</dbReference>
<dbReference type="OrthoDB" id="9769930at2"/>
<keyword evidence="5" id="KW-0464">Manganese</keyword>
<dbReference type="PANTHER" id="PTHR21110:SF0">
    <property type="entry name" value="PHOSPHOPENTOMUTASE"/>
    <property type="match status" value="1"/>
</dbReference>
<evidence type="ECO:0000313" key="9">
    <source>
        <dbReference type="EMBL" id="RAI40479.1"/>
    </source>
</evidence>
<feature type="non-terminal residue" evidence="9">
    <location>
        <position position="1"/>
    </location>
</feature>
<evidence type="ECO:0000256" key="1">
    <source>
        <dbReference type="ARBA" id="ARBA00001936"/>
    </source>
</evidence>
<dbReference type="AlphaFoldDB" id="A0A327KNK9"/>
<organism evidence="9 10">
    <name type="scientific">Rhodoplanes roseus</name>
    <dbReference type="NCBI Taxonomy" id="29409"/>
    <lineage>
        <taxon>Bacteria</taxon>
        <taxon>Pseudomonadati</taxon>
        <taxon>Pseudomonadota</taxon>
        <taxon>Alphaproteobacteria</taxon>
        <taxon>Hyphomicrobiales</taxon>
        <taxon>Nitrobacteraceae</taxon>
        <taxon>Rhodoplanes</taxon>
    </lineage>
</organism>
<dbReference type="SUPFAM" id="SSF143856">
    <property type="entry name" value="DeoB insert domain-like"/>
    <property type="match status" value="1"/>
</dbReference>
<keyword evidence="3" id="KW-0963">Cytoplasm</keyword>
<dbReference type="GO" id="GO:0043094">
    <property type="term" value="P:metabolic compound salvage"/>
    <property type="evidence" value="ECO:0007669"/>
    <property type="project" value="UniProtKB-UniRule"/>
</dbReference>
<comment type="cofactor">
    <cofactor evidence="1">
        <name>Mn(2+)</name>
        <dbReference type="ChEBI" id="CHEBI:29035"/>
    </cofactor>
</comment>
<accession>A0A327KNK9</accession>
<dbReference type="GO" id="GO:0009117">
    <property type="term" value="P:nucleotide metabolic process"/>
    <property type="evidence" value="ECO:0007669"/>
    <property type="project" value="UniProtKB-UniRule"/>
</dbReference>
<dbReference type="Gene3D" id="3.40.720.10">
    <property type="entry name" value="Alkaline Phosphatase, subunit A"/>
    <property type="match status" value="1"/>
</dbReference>
<dbReference type="InterPro" id="IPR006124">
    <property type="entry name" value="Metalloenzyme"/>
</dbReference>